<evidence type="ECO:0000256" key="2">
    <source>
        <dbReference type="ARBA" id="ARBA00008861"/>
    </source>
</evidence>
<dbReference type="InterPro" id="IPR013024">
    <property type="entry name" value="GGCT-like"/>
</dbReference>
<dbReference type="PANTHER" id="PTHR12510:SF15">
    <property type="entry name" value="GAMMA-GLUTAMYLCYCLOTRANSFERASE FAMILY PROTEIN"/>
    <property type="match status" value="1"/>
</dbReference>
<dbReference type="Pfam" id="PF06094">
    <property type="entry name" value="GGACT"/>
    <property type="match status" value="1"/>
</dbReference>
<comment type="function">
    <text evidence="1">Putative gamma-glutamylcyclotransferase.</text>
</comment>
<dbReference type="InterPro" id="IPR036568">
    <property type="entry name" value="GGCT-like_sf"/>
</dbReference>
<dbReference type="GO" id="GO:0016746">
    <property type="term" value="F:acyltransferase activity"/>
    <property type="evidence" value="ECO:0007669"/>
    <property type="project" value="UniProtKB-KW"/>
</dbReference>
<keyword evidence="3" id="KW-0012">Acyltransferase</keyword>
<evidence type="ECO:0000259" key="5">
    <source>
        <dbReference type="Pfam" id="PF06094"/>
    </source>
</evidence>
<dbReference type="GO" id="GO:0061929">
    <property type="term" value="F:gamma-glutamylaminecyclotransferase activity"/>
    <property type="evidence" value="ECO:0007669"/>
    <property type="project" value="InterPro"/>
</dbReference>
<gene>
    <name evidence="6" type="ORF">G4B88_000670</name>
</gene>
<keyword evidence="3" id="KW-0808">Transferase</keyword>
<name>A0A7J6HHX3_CANSA</name>
<evidence type="ECO:0000313" key="7">
    <source>
        <dbReference type="Proteomes" id="UP000583929"/>
    </source>
</evidence>
<comment type="caution">
    <text evidence="6">The sequence shown here is derived from an EMBL/GenBank/DDBJ whole genome shotgun (WGS) entry which is preliminary data.</text>
</comment>
<dbReference type="GO" id="GO:0005829">
    <property type="term" value="C:cytosol"/>
    <property type="evidence" value="ECO:0007669"/>
    <property type="project" value="TreeGrafter"/>
</dbReference>
<feature type="domain" description="Gamma-glutamylcyclotransferase AIG2-like" evidence="5">
    <location>
        <begin position="65"/>
        <end position="120"/>
    </location>
</feature>
<protein>
    <recommendedName>
        <fullName evidence="4">Gamma-glutamylcyclotransferase family protein</fullName>
    </recommendedName>
</protein>
<dbReference type="Gene3D" id="3.10.490.10">
    <property type="entry name" value="Gamma-glutamyl cyclotransferase-like"/>
    <property type="match status" value="1"/>
</dbReference>
<keyword evidence="7" id="KW-1185">Reference proteome</keyword>
<dbReference type="EMBL" id="JAATIQ010000046">
    <property type="protein sequence ID" value="KAF4394159.1"/>
    <property type="molecule type" value="Genomic_DNA"/>
</dbReference>
<dbReference type="Proteomes" id="UP000583929">
    <property type="component" value="Unassembled WGS sequence"/>
</dbReference>
<comment type="similarity">
    <text evidence="2 4">Belongs to the gamma-glutamylcyclotransferase family.</text>
</comment>
<reference evidence="6 7" key="1">
    <citation type="journal article" date="2020" name="bioRxiv">
        <title>Sequence and annotation of 42 cannabis genomes reveals extensive copy number variation in cannabinoid synthesis and pathogen resistance genes.</title>
        <authorList>
            <person name="Mckernan K.J."/>
            <person name="Helbert Y."/>
            <person name="Kane L.T."/>
            <person name="Ebling H."/>
            <person name="Zhang L."/>
            <person name="Liu B."/>
            <person name="Eaton Z."/>
            <person name="Mclaughlin S."/>
            <person name="Kingan S."/>
            <person name="Baybayan P."/>
            <person name="Concepcion G."/>
            <person name="Jordan M."/>
            <person name="Riva A."/>
            <person name="Barbazuk W."/>
            <person name="Harkins T."/>
        </authorList>
    </citation>
    <scope>NUCLEOTIDE SEQUENCE [LARGE SCALE GENOMIC DNA]</scope>
    <source>
        <strain evidence="7">cv. Jamaican Lion 4</strain>
        <tissue evidence="6">Leaf</tissue>
    </source>
</reference>
<accession>A0A7J6HHX3</accession>
<dbReference type="InterPro" id="IPR039126">
    <property type="entry name" value="GGACT"/>
</dbReference>
<dbReference type="CDD" id="cd06661">
    <property type="entry name" value="GGCT_like"/>
    <property type="match status" value="1"/>
</dbReference>
<evidence type="ECO:0000313" key="6">
    <source>
        <dbReference type="EMBL" id="KAF4394159.1"/>
    </source>
</evidence>
<evidence type="ECO:0000256" key="3">
    <source>
        <dbReference type="ARBA" id="ARBA00023315"/>
    </source>
</evidence>
<evidence type="ECO:0000256" key="4">
    <source>
        <dbReference type="RuleBase" id="RU367036"/>
    </source>
</evidence>
<dbReference type="AlphaFoldDB" id="A0A7J6HHX3"/>
<evidence type="ECO:0000256" key="1">
    <source>
        <dbReference type="ARBA" id="ARBA00002782"/>
    </source>
</evidence>
<sequence>MKPLSPNLFSLPSFGSLSLYPIPSQRQARVGSDFVVGVVGCSSGGRVWFGNFFTYQPIPLVIRIYGIPYLINLPRSGQRIKGELYSVTAFGLARLDNLKGFTVCHYERLSIQVVPDLKDNKEDDVVLAEADFAHRSFGDELKGEDMCRERIE</sequence>
<dbReference type="PANTHER" id="PTHR12510">
    <property type="entry name" value="TROPONIN C-AKIN-1 PROTEIN"/>
    <property type="match status" value="1"/>
</dbReference>
<organism evidence="6 7">
    <name type="scientific">Cannabis sativa</name>
    <name type="common">Hemp</name>
    <name type="synonym">Marijuana</name>
    <dbReference type="NCBI Taxonomy" id="3483"/>
    <lineage>
        <taxon>Eukaryota</taxon>
        <taxon>Viridiplantae</taxon>
        <taxon>Streptophyta</taxon>
        <taxon>Embryophyta</taxon>
        <taxon>Tracheophyta</taxon>
        <taxon>Spermatophyta</taxon>
        <taxon>Magnoliopsida</taxon>
        <taxon>eudicotyledons</taxon>
        <taxon>Gunneridae</taxon>
        <taxon>Pentapetalae</taxon>
        <taxon>rosids</taxon>
        <taxon>fabids</taxon>
        <taxon>Rosales</taxon>
        <taxon>Cannabaceae</taxon>
        <taxon>Cannabis</taxon>
    </lineage>
</organism>
<dbReference type="SUPFAM" id="SSF110857">
    <property type="entry name" value="Gamma-glutamyl cyclotransferase-like"/>
    <property type="match status" value="1"/>
</dbReference>
<proteinExistence type="inferred from homology"/>
<dbReference type="InterPro" id="IPR009288">
    <property type="entry name" value="AIG2-like_dom"/>
</dbReference>